<dbReference type="InterPro" id="IPR011009">
    <property type="entry name" value="Kinase-like_dom_sf"/>
</dbReference>
<dbReference type="InterPro" id="IPR000719">
    <property type="entry name" value="Prot_kinase_dom"/>
</dbReference>
<comment type="caution">
    <text evidence="8">The sequence shown here is derived from an EMBL/GenBank/DDBJ whole genome shotgun (WGS) entry which is preliminary data.</text>
</comment>
<evidence type="ECO:0000256" key="5">
    <source>
        <dbReference type="SAM" id="MobiDB-lite"/>
    </source>
</evidence>
<feature type="domain" description="Protein kinase" evidence="7">
    <location>
        <begin position="17"/>
        <end position="270"/>
    </location>
</feature>
<dbReference type="SUPFAM" id="SSF56112">
    <property type="entry name" value="Protein kinase-like (PK-like)"/>
    <property type="match status" value="1"/>
</dbReference>
<dbReference type="PROSITE" id="PS50011">
    <property type="entry name" value="PROTEIN_KINASE_DOM"/>
    <property type="match status" value="1"/>
</dbReference>
<dbReference type="Gene3D" id="1.10.510.10">
    <property type="entry name" value="Transferase(Phosphotransferase) domain 1"/>
    <property type="match status" value="1"/>
</dbReference>
<dbReference type="GO" id="GO:0004674">
    <property type="term" value="F:protein serine/threonine kinase activity"/>
    <property type="evidence" value="ECO:0007669"/>
    <property type="project" value="UniProtKB-KW"/>
</dbReference>
<keyword evidence="6" id="KW-1133">Transmembrane helix</keyword>
<evidence type="ECO:0000259" key="7">
    <source>
        <dbReference type="PROSITE" id="PS50011"/>
    </source>
</evidence>
<protein>
    <submittedName>
        <fullName evidence="8">Serine/threonine protein kinase</fullName>
    </submittedName>
</protein>
<feature type="transmembrane region" description="Helical" evidence="6">
    <location>
        <begin position="392"/>
        <end position="413"/>
    </location>
</feature>
<evidence type="ECO:0000256" key="4">
    <source>
        <dbReference type="ARBA" id="ARBA00022840"/>
    </source>
</evidence>
<dbReference type="PANTHER" id="PTHR43289">
    <property type="entry name" value="MITOGEN-ACTIVATED PROTEIN KINASE KINASE KINASE 20-RELATED"/>
    <property type="match status" value="1"/>
</dbReference>
<keyword evidence="6" id="KW-0812">Transmembrane</keyword>
<feature type="compositionally biased region" description="Pro residues" evidence="5">
    <location>
        <begin position="495"/>
        <end position="517"/>
    </location>
</feature>
<dbReference type="InterPro" id="IPR008271">
    <property type="entry name" value="Ser/Thr_kinase_AS"/>
</dbReference>
<dbReference type="PROSITE" id="PS00108">
    <property type="entry name" value="PROTEIN_KINASE_ST"/>
    <property type="match status" value="1"/>
</dbReference>
<feature type="compositionally biased region" description="Low complexity" evidence="5">
    <location>
        <begin position="338"/>
        <end position="355"/>
    </location>
</feature>
<keyword evidence="6" id="KW-0472">Membrane</keyword>
<dbReference type="CDD" id="cd14014">
    <property type="entry name" value="STKc_PknB_like"/>
    <property type="match status" value="1"/>
</dbReference>
<keyword evidence="9" id="KW-1185">Reference proteome</keyword>
<name>A0ABS7G4A7_9ACTN</name>
<dbReference type="PANTHER" id="PTHR43289:SF34">
    <property type="entry name" value="SERINE_THREONINE-PROTEIN KINASE YBDM-RELATED"/>
    <property type="match status" value="1"/>
</dbReference>
<evidence type="ECO:0000256" key="2">
    <source>
        <dbReference type="ARBA" id="ARBA00022741"/>
    </source>
</evidence>
<feature type="compositionally biased region" description="Low complexity" evidence="5">
    <location>
        <begin position="461"/>
        <end position="494"/>
    </location>
</feature>
<gene>
    <name evidence="8" type="ORF">K1Y72_34680</name>
</gene>
<keyword evidence="8" id="KW-0723">Serine/threonine-protein kinase</keyword>
<evidence type="ECO:0000256" key="1">
    <source>
        <dbReference type="ARBA" id="ARBA00022679"/>
    </source>
</evidence>
<dbReference type="Pfam" id="PF00069">
    <property type="entry name" value="Pkinase"/>
    <property type="match status" value="1"/>
</dbReference>
<accession>A0ABS7G4A7</accession>
<reference evidence="8 9" key="1">
    <citation type="submission" date="2021-07" db="EMBL/GenBank/DDBJ databases">
        <title>Actinomadura sp. PM05-2 isolated from lichen.</title>
        <authorList>
            <person name="Somphong A."/>
            <person name="Phongsopitanun W."/>
            <person name="Tanasupawat S."/>
            <person name="Peongsungnone V."/>
        </authorList>
    </citation>
    <scope>NUCLEOTIDE SEQUENCE [LARGE SCALE GENOMIC DNA]</scope>
    <source>
        <strain evidence="8 9">PM05-2</strain>
    </source>
</reference>
<keyword evidence="2" id="KW-0547">Nucleotide-binding</keyword>
<keyword evidence="1" id="KW-0808">Transferase</keyword>
<keyword evidence="3 8" id="KW-0418">Kinase</keyword>
<sequence length="540" mass="54645">MEVGTLRPGDPETLGPYTLIGRIGEGGQGSVLLAEDEAGRQVAVKLLHPELTADDKARSRFLRELEVAKRVAPFCTAQVIDADVDGDRPYIVSEYVRGPSLNQLVTAEGPLAGAALERLAVGTATALAAIHQGGIIHRDFKPHNVLIGPDGPRVIDFGVARAVSGDTTLTSKVIGTPSYMAPEQIQGEPSGPPADVFCWAATLVFAATGEPPYGQDTIPAVINRILHEEPDLGGMTGPLRDLVADCLEKDPAVRPKARTLLMRLLGHEDTTGGQRVYAAPAAAPAETAIDGRAAAASLHGDDATAMLAAGSELAADLGDEELRAAESRAVRSLDLDEPSTTGTVAVAPAGGAAAEPPSPREWAAENTLPPDATAAPAAARRAGLAGLAARPAALAGAAALIVVAVIASTVLALTSASGDKPTKQVSDPRQSLPAGSRAPEAQVTHRRSQVPGTDPTASAFPTEGTASPTASPSASATPTPTAAPTTRRPTQGPTQAPPTSAPPVSPPPSTPDTPPTTEPADPGGGTGAGTDGTTAQDAGH</sequence>
<dbReference type="Gene3D" id="3.30.200.20">
    <property type="entry name" value="Phosphorylase Kinase, domain 1"/>
    <property type="match status" value="1"/>
</dbReference>
<evidence type="ECO:0000256" key="3">
    <source>
        <dbReference type="ARBA" id="ARBA00022777"/>
    </source>
</evidence>
<evidence type="ECO:0000256" key="6">
    <source>
        <dbReference type="SAM" id="Phobius"/>
    </source>
</evidence>
<feature type="compositionally biased region" description="Low complexity" evidence="5">
    <location>
        <begin position="531"/>
        <end position="540"/>
    </location>
</feature>
<feature type="region of interest" description="Disordered" evidence="5">
    <location>
        <begin position="334"/>
        <end position="366"/>
    </location>
</feature>
<dbReference type="Proteomes" id="UP000774570">
    <property type="component" value="Unassembled WGS sequence"/>
</dbReference>
<dbReference type="RefSeq" id="WP_220170781.1">
    <property type="nucleotide sequence ID" value="NZ_JAIBOA010000036.1"/>
</dbReference>
<keyword evidence="4" id="KW-0067">ATP-binding</keyword>
<organism evidence="8 9">
    <name type="scientific">Actinomadura parmotrematis</name>
    <dbReference type="NCBI Taxonomy" id="2864039"/>
    <lineage>
        <taxon>Bacteria</taxon>
        <taxon>Bacillati</taxon>
        <taxon>Actinomycetota</taxon>
        <taxon>Actinomycetes</taxon>
        <taxon>Streptosporangiales</taxon>
        <taxon>Thermomonosporaceae</taxon>
        <taxon>Actinomadura</taxon>
    </lineage>
</organism>
<evidence type="ECO:0000313" key="9">
    <source>
        <dbReference type="Proteomes" id="UP000774570"/>
    </source>
</evidence>
<evidence type="ECO:0000313" key="8">
    <source>
        <dbReference type="EMBL" id="MBW8487544.1"/>
    </source>
</evidence>
<feature type="region of interest" description="Disordered" evidence="5">
    <location>
        <begin position="415"/>
        <end position="540"/>
    </location>
</feature>
<proteinExistence type="predicted"/>
<dbReference type="EMBL" id="JAIBOA010000036">
    <property type="protein sequence ID" value="MBW8487544.1"/>
    <property type="molecule type" value="Genomic_DNA"/>
</dbReference>